<comment type="similarity">
    <text evidence="1">Belongs to the chaperonin (HSP60) family.</text>
</comment>
<sequence>GDVVVARLLEKLQKNDNIGYDANTGQLVNMFKAGIIDPAKVARVALETAASVAGLMLTTNVLVADLKDKDEEPIPGAIR</sequence>
<evidence type="ECO:0000256" key="1">
    <source>
        <dbReference type="ARBA" id="ARBA00006607"/>
    </source>
</evidence>
<dbReference type="InterPro" id="IPR001844">
    <property type="entry name" value="Cpn60/GroEL"/>
</dbReference>
<evidence type="ECO:0000313" key="3">
    <source>
        <dbReference type="EMBL" id="GAG28021.1"/>
    </source>
</evidence>
<dbReference type="GO" id="GO:0005524">
    <property type="term" value="F:ATP binding"/>
    <property type="evidence" value="ECO:0007669"/>
    <property type="project" value="InterPro"/>
</dbReference>
<dbReference type="InterPro" id="IPR027413">
    <property type="entry name" value="GROEL-like_equatorial_sf"/>
</dbReference>
<dbReference type="AlphaFoldDB" id="X0XT39"/>
<proteinExistence type="inferred from homology"/>
<gene>
    <name evidence="3" type="ORF">S01H1_50396</name>
</gene>
<dbReference type="InterPro" id="IPR002423">
    <property type="entry name" value="Cpn60/GroEL/TCP-1"/>
</dbReference>
<evidence type="ECO:0008006" key="4">
    <source>
        <dbReference type="Google" id="ProtNLM"/>
    </source>
</evidence>
<reference evidence="3" key="1">
    <citation type="journal article" date="2014" name="Front. Microbiol.">
        <title>High frequency of phylogenetically diverse reductive dehalogenase-homologous genes in deep subseafloor sedimentary metagenomes.</title>
        <authorList>
            <person name="Kawai M."/>
            <person name="Futagami T."/>
            <person name="Toyoda A."/>
            <person name="Takaki Y."/>
            <person name="Nishi S."/>
            <person name="Hori S."/>
            <person name="Arai W."/>
            <person name="Tsubouchi T."/>
            <person name="Morono Y."/>
            <person name="Uchiyama I."/>
            <person name="Ito T."/>
            <person name="Fujiyama A."/>
            <person name="Inagaki F."/>
            <person name="Takami H."/>
        </authorList>
    </citation>
    <scope>NUCLEOTIDE SEQUENCE</scope>
    <source>
        <strain evidence="3">Expedition CK06-06</strain>
    </source>
</reference>
<feature type="non-terminal residue" evidence="3">
    <location>
        <position position="1"/>
    </location>
</feature>
<dbReference type="SUPFAM" id="SSF48592">
    <property type="entry name" value="GroEL equatorial domain-like"/>
    <property type="match status" value="1"/>
</dbReference>
<dbReference type="Pfam" id="PF00118">
    <property type="entry name" value="Cpn60_TCP1"/>
    <property type="match status" value="1"/>
</dbReference>
<dbReference type="GO" id="GO:0140662">
    <property type="term" value="F:ATP-dependent protein folding chaperone"/>
    <property type="evidence" value="ECO:0007669"/>
    <property type="project" value="InterPro"/>
</dbReference>
<dbReference type="PANTHER" id="PTHR45633">
    <property type="entry name" value="60 KDA HEAT SHOCK PROTEIN, MITOCHONDRIAL"/>
    <property type="match status" value="1"/>
</dbReference>
<accession>X0XT39</accession>
<organism evidence="3">
    <name type="scientific">marine sediment metagenome</name>
    <dbReference type="NCBI Taxonomy" id="412755"/>
    <lineage>
        <taxon>unclassified sequences</taxon>
        <taxon>metagenomes</taxon>
        <taxon>ecological metagenomes</taxon>
    </lineage>
</organism>
<evidence type="ECO:0000256" key="2">
    <source>
        <dbReference type="ARBA" id="ARBA00023186"/>
    </source>
</evidence>
<dbReference type="EMBL" id="BARS01032472">
    <property type="protein sequence ID" value="GAG28021.1"/>
    <property type="molecule type" value="Genomic_DNA"/>
</dbReference>
<comment type="caution">
    <text evidence="3">The sequence shown here is derived from an EMBL/GenBank/DDBJ whole genome shotgun (WGS) entry which is preliminary data.</text>
</comment>
<dbReference type="GO" id="GO:0042026">
    <property type="term" value="P:protein refolding"/>
    <property type="evidence" value="ECO:0007669"/>
    <property type="project" value="InterPro"/>
</dbReference>
<protein>
    <recommendedName>
        <fullName evidence="4">Chaperonin GroEL</fullName>
    </recommendedName>
</protein>
<name>X0XT39_9ZZZZ</name>
<keyword evidence="2" id="KW-0143">Chaperone</keyword>
<dbReference type="Gene3D" id="1.10.560.10">
    <property type="entry name" value="GroEL-like equatorial domain"/>
    <property type="match status" value="1"/>
</dbReference>